<keyword evidence="2" id="KW-1133">Transmembrane helix</keyword>
<dbReference type="AlphaFoldDB" id="A0A1I3D7L5"/>
<protein>
    <submittedName>
        <fullName evidence="3">Uncharacterized protein</fullName>
    </submittedName>
</protein>
<dbReference type="RefSeq" id="WP_091110589.1">
    <property type="nucleotide sequence ID" value="NZ_BKAF01000004.1"/>
</dbReference>
<dbReference type="OrthoDB" id="3787269at2"/>
<feature type="transmembrane region" description="Helical" evidence="2">
    <location>
        <begin position="118"/>
        <end position="135"/>
    </location>
</feature>
<name>A0A1I3D7L5_9ACTN</name>
<feature type="compositionally biased region" description="Basic and acidic residues" evidence="1">
    <location>
        <begin position="42"/>
        <end position="51"/>
    </location>
</feature>
<evidence type="ECO:0000256" key="2">
    <source>
        <dbReference type="SAM" id="Phobius"/>
    </source>
</evidence>
<gene>
    <name evidence="3" type="ORF">SAMN05216561_102386</name>
</gene>
<accession>A0A1I3D7L5</accession>
<reference evidence="3 4" key="1">
    <citation type="submission" date="2016-10" db="EMBL/GenBank/DDBJ databases">
        <authorList>
            <person name="de Groot N.N."/>
        </authorList>
    </citation>
    <scope>NUCLEOTIDE SEQUENCE [LARGE SCALE GENOMIC DNA]</scope>
    <source>
        <strain evidence="3 4">CGMCC 1.11156</strain>
    </source>
</reference>
<dbReference type="STRING" id="1005945.SAMN05216561_102386"/>
<organism evidence="3 4">
    <name type="scientific">Nocardioides psychrotolerans</name>
    <dbReference type="NCBI Taxonomy" id="1005945"/>
    <lineage>
        <taxon>Bacteria</taxon>
        <taxon>Bacillati</taxon>
        <taxon>Actinomycetota</taxon>
        <taxon>Actinomycetes</taxon>
        <taxon>Propionibacteriales</taxon>
        <taxon>Nocardioidaceae</taxon>
        <taxon>Nocardioides</taxon>
    </lineage>
</organism>
<evidence type="ECO:0000313" key="3">
    <source>
        <dbReference type="EMBL" id="SFH82705.1"/>
    </source>
</evidence>
<evidence type="ECO:0000313" key="4">
    <source>
        <dbReference type="Proteomes" id="UP000198649"/>
    </source>
</evidence>
<feature type="region of interest" description="Disordered" evidence="1">
    <location>
        <begin position="1"/>
        <end position="89"/>
    </location>
</feature>
<feature type="compositionally biased region" description="Low complexity" evidence="1">
    <location>
        <begin position="27"/>
        <end position="41"/>
    </location>
</feature>
<evidence type="ECO:0000256" key="1">
    <source>
        <dbReference type="SAM" id="MobiDB-lite"/>
    </source>
</evidence>
<feature type="compositionally biased region" description="Basic and acidic residues" evidence="1">
    <location>
        <begin position="1"/>
        <end position="10"/>
    </location>
</feature>
<keyword evidence="2" id="KW-0472">Membrane</keyword>
<keyword evidence="2" id="KW-0812">Transmembrane</keyword>
<feature type="transmembrane region" description="Helical" evidence="2">
    <location>
        <begin position="92"/>
        <end position="112"/>
    </location>
</feature>
<sequence>MQRDNEDDAWRSIVENFGDRADLDPDPQSGSQPGTQPGTQPEPRREPDPEPPRPAPRPASSWDEESVDSDWSTDRFVPPPPPPVPTTSKDRMAAWIGIFGSPTVLLICLVLGIDLPQLIAYALVGAFVGGFLYLVSQMPSGPRDPDDDGARI</sequence>
<proteinExistence type="predicted"/>
<keyword evidence="4" id="KW-1185">Reference proteome</keyword>
<dbReference type="EMBL" id="FOQG01000002">
    <property type="protein sequence ID" value="SFH82705.1"/>
    <property type="molecule type" value="Genomic_DNA"/>
</dbReference>
<dbReference type="Proteomes" id="UP000198649">
    <property type="component" value="Unassembled WGS sequence"/>
</dbReference>